<name>A0ABV8RLX2_9SPHN</name>
<evidence type="ECO:0000313" key="1">
    <source>
        <dbReference type="EMBL" id="MFC4293500.1"/>
    </source>
</evidence>
<accession>A0ABV8RLX2</accession>
<dbReference type="RefSeq" id="WP_379536995.1">
    <property type="nucleotide sequence ID" value="NZ_JBHSDR010000003.1"/>
</dbReference>
<proteinExistence type="predicted"/>
<evidence type="ECO:0000313" key="2">
    <source>
        <dbReference type="Proteomes" id="UP001595828"/>
    </source>
</evidence>
<comment type="caution">
    <text evidence="1">The sequence shown here is derived from an EMBL/GenBank/DDBJ whole genome shotgun (WGS) entry which is preliminary data.</text>
</comment>
<reference evidence="2" key="1">
    <citation type="journal article" date="2019" name="Int. J. Syst. Evol. Microbiol.">
        <title>The Global Catalogue of Microorganisms (GCM) 10K type strain sequencing project: providing services to taxonomists for standard genome sequencing and annotation.</title>
        <authorList>
            <consortium name="The Broad Institute Genomics Platform"/>
            <consortium name="The Broad Institute Genome Sequencing Center for Infectious Disease"/>
            <person name="Wu L."/>
            <person name="Ma J."/>
        </authorList>
    </citation>
    <scope>NUCLEOTIDE SEQUENCE [LARGE SCALE GENOMIC DNA]</scope>
    <source>
        <strain evidence="2">CGMCC 1.12989</strain>
    </source>
</reference>
<keyword evidence="2" id="KW-1185">Reference proteome</keyword>
<gene>
    <name evidence="1" type="ORF">ACFO0A_00350</name>
</gene>
<dbReference type="Proteomes" id="UP001595828">
    <property type="component" value="Unassembled WGS sequence"/>
</dbReference>
<protein>
    <submittedName>
        <fullName evidence="1">Uncharacterized protein</fullName>
    </submittedName>
</protein>
<sequence length="97" mass="11400">MGHQVRQERWNTGPRTETFGVLVGWTHSPTPHGISLKLQSTESQQQLDRNEVDERHFLLTRNQALLVARYLLEATGQSLEQDSAVRGWRRWLSRRRH</sequence>
<dbReference type="EMBL" id="JBHSDR010000003">
    <property type="protein sequence ID" value="MFC4293500.1"/>
    <property type="molecule type" value="Genomic_DNA"/>
</dbReference>
<organism evidence="1 2">
    <name type="scientific">Novosphingobium tardum</name>
    <dbReference type="NCBI Taxonomy" id="1538021"/>
    <lineage>
        <taxon>Bacteria</taxon>
        <taxon>Pseudomonadati</taxon>
        <taxon>Pseudomonadota</taxon>
        <taxon>Alphaproteobacteria</taxon>
        <taxon>Sphingomonadales</taxon>
        <taxon>Sphingomonadaceae</taxon>
        <taxon>Novosphingobium</taxon>
    </lineage>
</organism>